<dbReference type="AlphaFoldDB" id="A0A6I2KTF6"/>
<evidence type="ECO:0000313" key="1">
    <source>
        <dbReference type="EMBL" id="MRW89108.1"/>
    </source>
</evidence>
<dbReference type="RefSeq" id="WP_154373308.1">
    <property type="nucleotide sequence ID" value="NZ_WKJK01000002.1"/>
</dbReference>
<protein>
    <submittedName>
        <fullName evidence="1">Uncharacterized protein</fullName>
    </submittedName>
</protein>
<name>A0A6I2KTF6_9BURK</name>
<sequence>MSPQYSAQINAKIYNSGPALFEAVRAVVIEHATADSVISVHKNNQQKLVREVENVLTQAISRNVSHHELWQVMWQRIVYAGTLSRKANAEIKSMQALIPLFRDLENYQPGRYVFDEGEWNTFSDYWKQRLPKDKQASWIQLSKADRNWNPAAHFANAKTTPEVWKVLTKDNASYPGLRFSALRHKIKRYYNVAAQLHGDSQRGGNPLDHFMDGYQFSQEHKIGQAWIQERHALGLVQARFEALLGNMTALHTMMDLGLKTIKPDRVMTYLFSQLGWLQTLPPSLTKEEVLAVYTKLNVVEEMTNRADVFAASLEKKGYAQAHRLLDIWLVKYGQEPEPDFGITVNLQSRGKGIRGLMESLTVNHTADQIDAQEAAQRWPMADFSRIDVKALNEAMPKNRAARRSPRIMTREQAEKVFYEHWKKAYAELPHIYPSREQGIANAPKEAILRLIKRGVDPDEAFRQVLDLERDD</sequence>
<keyword evidence="2" id="KW-1185">Reference proteome</keyword>
<dbReference type="EMBL" id="WKJK01000002">
    <property type="protein sequence ID" value="MRW89108.1"/>
    <property type="molecule type" value="Genomic_DNA"/>
</dbReference>
<accession>A0A6I2KTF6</accession>
<comment type="caution">
    <text evidence="1">The sequence shown here is derived from an EMBL/GenBank/DDBJ whole genome shotgun (WGS) entry which is preliminary data.</text>
</comment>
<gene>
    <name evidence="1" type="ORF">GJ699_03835</name>
</gene>
<reference evidence="1 2" key="1">
    <citation type="submission" date="2019-11" db="EMBL/GenBank/DDBJ databases">
        <title>Novel species isolated from a subtropical stream in China.</title>
        <authorList>
            <person name="Lu H."/>
        </authorList>
    </citation>
    <scope>NUCLEOTIDE SEQUENCE [LARGE SCALE GENOMIC DNA]</scope>
    <source>
        <strain evidence="1 2">FT80W</strain>
    </source>
</reference>
<dbReference type="Proteomes" id="UP000433309">
    <property type="component" value="Unassembled WGS sequence"/>
</dbReference>
<evidence type="ECO:0000313" key="2">
    <source>
        <dbReference type="Proteomes" id="UP000433309"/>
    </source>
</evidence>
<proteinExistence type="predicted"/>
<organism evidence="1 2">
    <name type="scientific">Duganella guangzhouensis</name>
    <dbReference type="NCBI Taxonomy" id="2666084"/>
    <lineage>
        <taxon>Bacteria</taxon>
        <taxon>Pseudomonadati</taxon>
        <taxon>Pseudomonadota</taxon>
        <taxon>Betaproteobacteria</taxon>
        <taxon>Burkholderiales</taxon>
        <taxon>Oxalobacteraceae</taxon>
        <taxon>Telluria group</taxon>
        <taxon>Duganella</taxon>
    </lineage>
</organism>